<proteinExistence type="predicted"/>
<protein>
    <submittedName>
        <fullName evidence="7">Succinate dehydrogenase/fumarate reductase, flavoprotein subunit</fullName>
    </submittedName>
</protein>
<comment type="cofactor">
    <cofactor evidence="1">
        <name>FAD</name>
        <dbReference type="ChEBI" id="CHEBI:57692"/>
    </cofactor>
</comment>
<dbReference type="PRINTS" id="PR00411">
    <property type="entry name" value="PNDRDTASEI"/>
</dbReference>
<evidence type="ECO:0000313" key="8">
    <source>
        <dbReference type="Proteomes" id="UP000236745"/>
    </source>
</evidence>
<evidence type="ECO:0000259" key="6">
    <source>
        <dbReference type="Pfam" id="PF00890"/>
    </source>
</evidence>
<evidence type="ECO:0000313" key="7">
    <source>
        <dbReference type="EMBL" id="SEF80980.1"/>
    </source>
</evidence>
<dbReference type="Proteomes" id="UP000236745">
    <property type="component" value="Unassembled WGS sequence"/>
</dbReference>
<dbReference type="PANTHER" id="PTHR43400:SF10">
    <property type="entry name" value="3-OXOSTEROID 1-DEHYDROGENASE"/>
    <property type="match status" value="1"/>
</dbReference>
<dbReference type="GO" id="GO:0008202">
    <property type="term" value="P:steroid metabolic process"/>
    <property type="evidence" value="ECO:0007669"/>
    <property type="project" value="UniProtKB-ARBA"/>
</dbReference>
<reference evidence="7 8" key="1">
    <citation type="submission" date="2016-10" db="EMBL/GenBank/DDBJ databases">
        <authorList>
            <person name="de Groot N.N."/>
        </authorList>
    </citation>
    <scope>NUCLEOTIDE SEQUENCE [LARGE SCALE GENOMIC DNA]</scope>
    <source>
        <strain evidence="7 8">DSM 22012</strain>
    </source>
</reference>
<dbReference type="RefSeq" id="WP_200826723.1">
    <property type="nucleotide sequence ID" value="NZ_FNVQ01000001.1"/>
</dbReference>
<accession>A0A1H5V1D4</accession>
<keyword evidence="4" id="KW-0560">Oxidoreductase</keyword>
<evidence type="ECO:0000256" key="1">
    <source>
        <dbReference type="ARBA" id="ARBA00001974"/>
    </source>
</evidence>
<dbReference type="InterPro" id="IPR036188">
    <property type="entry name" value="FAD/NAD-bd_sf"/>
</dbReference>
<dbReference type="EMBL" id="FNVQ01000001">
    <property type="protein sequence ID" value="SEF80980.1"/>
    <property type="molecule type" value="Genomic_DNA"/>
</dbReference>
<organism evidence="7 8">
    <name type="scientific">Marinobacterium lutimaris</name>
    <dbReference type="NCBI Taxonomy" id="568106"/>
    <lineage>
        <taxon>Bacteria</taxon>
        <taxon>Pseudomonadati</taxon>
        <taxon>Pseudomonadota</taxon>
        <taxon>Gammaproteobacteria</taxon>
        <taxon>Oceanospirillales</taxon>
        <taxon>Oceanospirillaceae</taxon>
        <taxon>Marinobacterium</taxon>
    </lineage>
</organism>
<gene>
    <name evidence="7" type="ORF">SAMN05444390_101582</name>
</gene>
<keyword evidence="3" id="KW-0274">FAD</keyword>
<evidence type="ECO:0000256" key="3">
    <source>
        <dbReference type="ARBA" id="ARBA00022827"/>
    </source>
</evidence>
<dbReference type="GO" id="GO:0016491">
    <property type="term" value="F:oxidoreductase activity"/>
    <property type="evidence" value="ECO:0007669"/>
    <property type="project" value="UniProtKB-KW"/>
</dbReference>
<feature type="region of interest" description="Disordered" evidence="5">
    <location>
        <begin position="286"/>
        <end position="308"/>
    </location>
</feature>
<dbReference type="SUPFAM" id="SSF51905">
    <property type="entry name" value="FAD/NAD(P)-binding domain"/>
    <property type="match status" value="1"/>
</dbReference>
<dbReference type="PANTHER" id="PTHR43400">
    <property type="entry name" value="FUMARATE REDUCTASE"/>
    <property type="match status" value="1"/>
</dbReference>
<dbReference type="NCBIfam" id="NF004789">
    <property type="entry name" value="PRK06134.1"/>
    <property type="match status" value="1"/>
</dbReference>
<dbReference type="InterPro" id="IPR027477">
    <property type="entry name" value="Succ_DH/fumarate_Rdtase_cat_sf"/>
</dbReference>
<evidence type="ECO:0000256" key="4">
    <source>
        <dbReference type="ARBA" id="ARBA00023002"/>
    </source>
</evidence>
<dbReference type="SUPFAM" id="SSF56425">
    <property type="entry name" value="Succinate dehydrogenase/fumarate reductase flavoprotein, catalytic domain"/>
    <property type="match status" value="1"/>
</dbReference>
<keyword evidence="8" id="KW-1185">Reference proteome</keyword>
<dbReference type="AlphaFoldDB" id="A0A1H5V1D4"/>
<dbReference type="Gene3D" id="3.50.50.60">
    <property type="entry name" value="FAD/NAD(P)-binding domain"/>
    <property type="match status" value="2"/>
</dbReference>
<evidence type="ECO:0000256" key="2">
    <source>
        <dbReference type="ARBA" id="ARBA00022630"/>
    </source>
</evidence>
<name>A0A1H5V1D4_9GAMM</name>
<keyword evidence="2" id="KW-0285">Flavoprotein</keyword>
<dbReference type="InterPro" id="IPR050315">
    <property type="entry name" value="FAD-oxidoreductase_2"/>
</dbReference>
<feature type="domain" description="FAD-dependent oxidoreductase 2 FAD-binding" evidence="6">
    <location>
        <begin position="9"/>
        <end position="549"/>
    </location>
</feature>
<sequence>MKTIKYECDVLVVGSGAGGLSAAVSAAHKGLKVLVVEKEPVFGGTTARSGGWMWIPGNAPGQRDGVNDSADAARTYLKHETGAFFDESRINAFLDAGPKAVDFFEKNTSLQFDLGPTFSDYHPLVEGGMPGGRSIVAKPFDGRDLGKEIKRLRPPLREITVLGMMIGSGKELLHFFNATRSVISASYVGFLFAKFMRDVTFHGRAMRLMNGNALIGRLAKSCFEKNVPIWTRSPVAKLIRTESGEIQGALVDTTKGRVEVVARRGVVLACGGFPQDAVRRKKLFRHAPTGHEHASPAPMGNTGDGLRLGESVGATVNEDLPHPAAWVPISRPVWSDGTTGTFPHFVDRSKPGIIAVTRSGRRFVNESNSYHDFCQAMYDRCTEEEGEICAYFIADHKTFRRYGLGFAKPAPMPYRSQLKTGYLMRGKTLRELAEQIGADPTQLEATVAEFNKHAVNGEDPEFGKGTTAYNRSLGDPDHKPNPCVAPIRKGPYYAVKLVIGDLGTFAGLRCNENSQVLDGEGSPIKGLYAAGNDAASIMGGNYPGGGITLGPALTFGYIAANHMAGVTP</sequence>
<evidence type="ECO:0000256" key="5">
    <source>
        <dbReference type="SAM" id="MobiDB-lite"/>
    </source>
</evidence>
<dbReference type="InterPro" id="IPR003953">
    <property type="entry name" value="FAD-dep_OxRdtase_2_FAD-bd"/>
</dbReference>
<dbReference type="Pfam" id="PF00890">
    <property type="entry name" value="FAD_binding_2"/>
    <property type="match status" value="1"/>
</dbReference>